<name>A0A9D7XSW4_9BACT</name>
<evidence type="ECO:0000313" key="3">
    <source>
        <dbReference type="EMBL" id="MBK9982122.1"/>
    </source>
</evidence>
<dbReference type="Pfam" id="PF05016">
    <property type="entry name" value="ParE_toxin"/>
    <property type="match status" value="1"/>
</dbReference>
<sequence>MVRLIWTELASSELKEIYDYISNDSKLYAKRQVIRIRQKTMKLKTSKYIGRQVEEIGIPTIRELIEGNYRIIYKVMNDHEVAILTIHHSSRDLTTRKIE</sequence>
<protein>
    <submittedName>
        <fullName evidence="3">Type II toxin-antitoxin system RelE/ParE family toxin</fullName>
    </submittedName>
</protein>
<evidence type="ECO:0000256" key="1">
    <source>
        <dbReference type="ARBA" id="ARBA00006226"/>
    </source>
</evidence>
<dbReference type="PANTHER" id="PTHR33755:SF5">
    <property type="entry name" value="TYPE II TOXIN-ANTITOXIN SYSTEM RELE_PARE FAMILY TOXIN"/>
    <property type="match status" value="1"/>
</dbReference>
<evidence type="ECO:0000256" key="2">
    <source>
        <dbReference type="ARBA" id="ARBA00022649"/>
    </source>
</evidence>
<proteinExistence type="inferred from homology"/>
<comment type="similarity">
    <text evidence="1">Belongs to the RelE toxin family.</text>
</comment>
<dbReference type="EMBL" id="JADKGY010000001">
    <property type="protein sequence ID" value="MBK9982122.1"/>
    <property type="molecule type" value="Genomic_DNA"/>
</dbReference>
<dbReference type="InterPro" id="IPR051803">
    <property type="entry name" value="TA_system_RelE-like_toxin"/>
</dbReference>
<keyword evidence="2" id="KW-1277">Toxin-antitoxin system</keyword>
<comment type="caution">
    <text evidence="3">The sequence shown here is derived from an EMBL/GenBank/DDBJ whole genome shotgun (WGS) entry which is preliminary data.</text>
</comment>
<dbReference type="Gene3D" id="3.30.2310.20">
    <property type="entry name" value="RelE-like"/>
    <property type="match status" value="1"/>
</dbReference>
<dbReference type="PANTHER" id="PTHR33755">
    <property type="entry name" value="TOXIN PARE1-RELATED"/>
    <property type="match status" value="1"/>
</dbReference>
<dbReference type="AlphaFoldDB" id="A0A9D7XSW4"/>
<dbReference type="Proteomes" id="UP000808337">
    <property type="component" value="Unassembled WGS sequence"/>
</dbReference>
<dbReference type="InterPro" id="IPR007712">
    <property type="entry name" value="RelE/ParE_toxin"/>
</dbReference>
<dbReference type="NCBIfam" id="TIGR02385">
    <property type="entry name" value="RelE_StbE"/>
    <property type="match status" value="1"/>
</dbReference>
<gene>
    <name evidence="3" type="ORF">IPP15_06795</name>
</gene>
<accession>A0A9D7XSW4</accession>
<evidence type="ECO:0000313" key="4">
    <source>
        <dbReference type="Proteomes" id="UP000808337"/>
    </source>
</evidence>
<reference evidence="3 4" key="1">
    <citation type="submission" date="2020-10" db="EMBL/GenBank/DDBJ databases">
        <title>Connecting structure to function with the recovery of over 1000 high-quality activated sludge metagenome-assembled genomes encoding full-length rRNA genes using long-read sequencing.</title>
        <authorList>
            <person name="Singleton C.M."/>
            <person name="Petriglieri F."/>
            <person name="Kristensen J.M."/>
            <person name="Kirkegaard R.H."/>
            <person name="Michaelsen T.Y."/>
            <person name="Andersen M.H."/>
            <person name="Karst S.M."/>
            <person name="Dueholm M.S."/>
            <person name="Nielsen P.H."/>
            <person name="Albertsen M."/>
        </authorList>
    </citation>
    <scope>NUCLEOTIDE SEQUENCE [LARGE SCALE GENOMIC DNA]</scope>
    <source>
        <strain evidence="3">Ribe_18-Q3-R11-54_MAXAC.273</strain>
    </source>
</reference>
<organism evidence="3 4">
    <name type="scientific">Candidatus Opimibacter skivensis</name>
    <dbReference type="NCBI Taxonomy" id="2982028"/>
    <lineage>
        <taxon>Bacteria</taxon>
        <taxon>Pseudomonadati</taxon>
        <taxon>Bacteroidota</taxon>
        <taxon>Saprospiria</taxon>
        <taxon>Saprospirales</taxon>
        <taxon>Saprospiraceae</taxon>
        <taxon>Candidatus Opimibacter</taxon>
    </lineage>
</organism>
<dbReference type="InterPro" id="IPR035093">
    <property type="entry name" value="RelE/ParE_toxin_dom_sf"/>
</dbReference>